<feature type="active site" evidence="9">
    <location>
        <position position="308"/>
    </location>
</feature>
<comment type="function">
    <text evidence="9">Catalyzes the phosphatidyl group transfer from one phosphatidylglycerol molecule to another to form cardiolipin (CL) (diphosphatidylglycerol) and glycerol.</text>
</comment>
<feature type="active site" evidence="9">
    <location>
        <position position="114"/>
    </location>
</feature>
<keyword evidence="7 9" id="KW-0594">Phospholipid biosynthesis</keyword>
<dbReference type="PANTHER" id="PTHR21248">
    <property type="entry name" value="CARDIOLIPIN SYNTHASE"/>
    <property type="match status" value="1"/>
</dbReference>
<proteinExistence type="inferred from homology"/>
<feature type="domain" description="PLD phosphodiesterase" evidence="10">
    <location>
        <begin position="107"/>
        <end position="134"/>
    </location>
</feature>
<dbReference type="HAMAP" id="MF_01917">
    <property type="entry name" value="Cardiolipin_synth_ClsB"/>
    <property type="match status" value="1"/>
</dbReference>
<keyword evidence="8 9" id="KW-1208">Phospholipid metabolism</keyword>
<dbReference type="RefSeq" id="WP_110390885.1">
    <property type="nucleotide sequence ID" value="NZ_QJKI01000010.1"/>
</dbReference>
<feature type="active site" evidence="9">
    <location>
        <position position="119"/>
    </location>
</feature>
<dbReference type="OrthoDB" id="9762009at2"/>
<name>A0A318KSS9_9NEIS</name>
<feature type="active site" evidence="9">
    <location>
        <position position="301"/>
    </location>
</feature>
<gene>
    <name evidence="9" type="primary">clsB</name>
    <name evidence="11" type="ORF">DFR34_11087</name>
</gene>
<comment type="caution">
    <text evidence="11">The sequence shown here is derived from an EMBL/GenBank/DDBJ whole genome shotgun (WGS) entry which is preliminary data.</text>
</comment>
<accession>A0A318KSS9</accession>
<comment type="subcellular location">
    <subcellularLocation>
        <location evidence="9">Cell membrane</location>
        <topology evidence="9">Peripheral membrane protein</topology>
    </subcellularLocation>
</comment>
<comment type="catalytic activity">
    <reaction evidence="9">
        <text>2 a 1,2-diacyl-sn-glycero-3-phospho-(1'-sn-glycerol) = a cardiolipin + glycerol</text>
        <dbReference type="Rhea" id="RHEA:31451"/>
        <dbReference type="ChEBI" id="CHEBI:17754"/>
        <dbReference type="ChEBI" id="CHEBI:62237"/>
        <dbReference type="ChEBI" id="CHEBI:64716"/>
    </reaction>
</comment>
<dbReference type="EC" id="2.7.8.-" evidence="9"/>
<dbReference type="PANTHER" id="PTHR21248:SF23">
    <property type="entry name" value="CARDIOLIPIN SYNTHASE B"/>
    <property type="match status" value="1"/>
</dbReference>
<evidence type="ECO:0000256" key="9">
    <source>
        <dbReference type="HAMAP-Rule" id="MF_01917"/>
    </source>
</evidence>
<keyword evidence="3 9" id="KW-0808">Transferase</keyword>
<dbReference type="CDD" id="cd09110">
    <property type="entry name" value="PLDc_CLS_1"/>
    <property type="match status" value="1"/>
</dbReference>
<dbReference type="EMBL" id="QJKI01000010">
    <property type="protein sequence ID" value="PXX78765.1"/>
    <property type="molecule type" value="Genomic_DNA"/>
</dbReference>
<evidence type="ECO:0000256" key="1">
    <source>
        <dbReference type="ARBA" id="ARBA00022475"/>
    </source>
</evidence>
<dbReference type="GO" id="GO:0005886">
    <property type="term" value="C:plasma membrane"/>
    <property type="evidence" value="ECO:0007669"/>
    <property type="project" value="UniProtKB-SubCell"/>
</dbReference>
<feature type="active site" evidence="9">
    <location>
        <position position="303"/>
    </location>
</feature>
<sequence length="397" mass="45148">MGRLWRHNAVTLLCDGAEFFPALLASLNAARRQIQLETYIFRIDATGERIARALMAAARRGVEVNVLLDGFGCADFPDHWLDALRAAGVNVRFFRPEVLRWWPRRSRLRRLHRKLALIDAHTAFVGGINLHDDRDNAGPEDAPRYDYAVRVCGPVVADIQHTMRQLWLSVAFGPLVARGPQALTRLLSKSQELHADTRPAGVQSARLLVRDNGRHRLSIEQSYLRQIRRAQHEILIANAYFLPGLRLRHALCDAARRGVKVKLLLQGRVDHAILHYATRMLYRDFLNSGIEIHEYQAGYMHAKVAVIDRRWTMVGSSNIDPFSLLLAREANLQIQHADFAQGLRRHMLHKIQRHARQVAPQELTQASLPKRALVWLCYGLVRAGIQVSGYGGGYYQE</sequence>
<evidence type="ECO:0000256" key="5">
    <source>
        <dbReference type="ARBA" id="ARBA00023098"/>
    </source>
</evidence>
<evidence type="ECO:0000256" key="7">
    <source>
        <dbReference type="ARBA" id="ARBA00023209"/>
    </source>
</evidence>
<evidence type="ECO:0000313" key="11">
    <source>
        <dbReference type="EMBL" id="PXX78765.1"/>
    </source>
</evidence>
<evidence type="ECO:0000256" key="3">
    <source>
        <dbReference type="ARBA" id="ARBA00022679"/>
    </source>
</evidence>
<organism evidence="11 12">
    <name type="scientific">Rivihabitans pingtungensis</name>
    <dbReference type="NCBI Taxonomy" id="1054498"/>
    <lineage>
        <taxon>Bacteria</taxon>
        <taxon>Pseudomonadati</taxon>
        <taxon>Pseudomonadota</taxon>
        <taxon>Betaproteobacteria</taxon>
        <taxon>Neisseriales</taxon>
        <taxon>Aquaspirillaceae</taxon>
        <taxon>Rivihabitans</taxon>
    </lineage>
</organism>
<dbReference type="GO" id="GO:0008808">
    <property type="term" value="F:cardiolipin synthase activity"/>
    <property type="evidence" value="ECO:0007669"/>
    <property type="project" value="InterPro"/>
</dbReference>
<evidence type="ECO:0000256" key="6">
    <source>
        <dbReference type="ARBA" id="ARBA00023136"/>
    </source>
</evidence>
<evidence type="ECO:0000313" key="12">
    <source>
        <dbReference type="Proteomes" id="UP000247555"/>
    </source>
</evidence>
<protein>
    <recommendedName>
        <fullName evidence="9">Cardiolipin synthase B</fullName>
        <shortName evidence="9">CL synthase</shortName>
        <ecNumber evidence="9">2.7.8.-</ecNumber>
    </recommendedName>
</protein>
<evidence type="ECO:0000256" key="2">
    <source>
        <dbReference type="ARBA" id="ARBA00022516"/>
    </source>
</evidence>
<dbReference type="AlphaFoldDB" id="A0A318KSS9"/>
<dbReference type="GO" id="GO:0032049">
    <property type="term" value="P:cardiolipin biosynthetic process"/>
    <property type="evidence" value="ECO:0007669"/>
    <property type="project" value="InterPro"/>
</dbReference>
<dbReference type="InterPro" id="IPR030872">
    <property type="entry name" value="Cardiolipin_synth_ClsB"/>
</dbReference>
<dbReference type="PROSITE" id="PS50035">
    <property type="entry name" value="PLD"/>
    <property type="match status" value="2"/>
</dbReference>
<keyword evidence="5 9" id="KW-0443">Lipid metabolism</keyword>
<dbReference type="Proteomes" id="UP000247555">
    <property type="component" value="Unassembled WGS sequence"/>
</dbReference>
<dbReference type="SUPFAM" id="SSF56024">
    <property type="entry name" value="Phospholipase D/nuclease"/>
    <property type="match status" value="2"/>
</dbReference>
<keyword evidence="12" id="KW-1185">Reference proteome</keyword>
<dbReference type="SMART" id="SM00155">
    <property type="entry name" value="PLDc"/>
    <property type="match status" value="2"/>
</dbReference>
<keyword evidence="4" id="KW-0677">Repeat</keyword>
<reference evidence="11 12" key="1">
    <citation type="submission" date="2018-05" db="EMBL/GenBank/DDBJ databases">
        <title>Genomic Encyclopedia of Type Strains, Phase IV (KMG-IV): sequencing the most valuable type-strain genomes for metagenomic binning, comparative biology and taxonomic classification.</title>
        <authorList>
            <person name="Goeker M."/>
        </authorList>
    </citation>
    <scope>NUCLEOTIDE SEQUENCE [LARGE SCALE GENOMIC DNA]</scope>
    <source>
        <strain evidence="11 12">DSM 29661</strain>
    </source>
</reference>
<dbReference type="InterPro" id="IPR001736">
    <property type="entry name" value="PLipase_D/transphosphatidylase"/>
</dbReference>
<evidence type="ECO:0000259" key="10">
    <source>
        <dbReference type="PROSITE" id="PS50035"/>
    </source>
</evidence>
<comment type="similarity">
    <text evidence="9">Belongs to the phospholipase D family. Cardiolipin synthase subfamily. ClsB sub-subfamily.</text>
</comment>
<dbReference type="InterPro" id="IPR025202">
    <property type="entry name" value="PLD-like_dom"/>
</dbReference>
<evidence type="ECO:0000256" key="8">
    <source>
        <dbReference type="ARBA" id="ARBA00023264"/>
    </source>
</evidence>
<dbReference type="CDD" id="cd09159">
    <property type="entry name" value="PLDc_ybhO_like_2"/>
    <property type="match status" value="1"/>
</dbReference>
<feature type="active site" evidence="9">
    <location>
        <position position="112"/>
    </location>
</feature>
<keyword evidence="1 9" id="KW-1003">Cell membrane</keyword>
<feature type="domain" description="PLD phosphodiesterase" evidence="10">
    <location>
        <begin position="296"/>
        <end position="323"/>
    </location>
</feature>
<dbReference type="Pfam" id="PF13091">
    <property type="entry name" value="PLDc_2"/>
    <property type="match status" value="2"/>
</dbReference>
<dbReference type="Gene3D" id="3.30.870.10">
    <property type="entry name" value="Endonuclease Chain A"/>
    <property type="match status" value="2"/>
</dbReference>
<dbReference type="NCBIfam" id="NF008427">
    <property type="entry name" value="PRK11263.1"/>
    <property type="match status" value="1"/>
</dbReference>
<keyword evidence="2 9" id="KW-0444">Lipid biosynthesis</keyword>
<keyword evidence="6 9" id="KW-0472">Membrane</keyword>
<evidence type="ECO:0000256" key="4">
    <source>
        <dbReference type="ARBA" id="ARBA00022737"/>
    </source>
</evidence>